<accession>A0A078AKB9</accession>
<dbReference type="EMBL" id="CCKQ01011289">
    <property type="protein sequence ID" value="CDW82830.1"/>
    <property type="molecule type" value="Genomic_DNA"/>
</dbReference>
<organism evidence="1 2">
    <name type="scientific">Stylonychia lemnae</name>
    <name type="common">Ciliate</name>
    <dbReference type="NCBI Taxonomy" id="5949"/>
    <lineage>
        <taxon>Eukaryota</taxon>
        <taxon>Sar</taxon>
        <taxon>Alveolata</taxon>
        <taxon>Ciliophora</taxon>
        <taxon>Intramacronucleata</taxon>
        <taxon>Spirotrichea</taxon>
        <taxon>Stichotrichia</taxon>
        <taxon>Sporadotrichida</taxon>
        <taxon>Oxytrichidae</taxon>
        <taxon>Stylonychinae</taxon>
        <taxon>Stylonychia</taxon>
    </lineage>
</organism>
<dbReference type="InParanoid" id="A0A078AKB9"/>
<proteinExistence type="predicted"/>
<gene>
    <name evidence="1" type="primary">Contig338.g370</name>
    <name evidence="1" type="ORF">STYLEM_11865</name>
</gene>
<name>A0A078AKB9_STYLE</name>
<sequence length="124" mass="14465">MLVIENTDGSGYSYISYAVFRVNSLQIKLGVLQDGSLNPLMKFTTGFNSGRIIVNSSRWQFYQVLHSFSVNYYTGDIGWYDYKSDQYCGVFECNCRHISLKHSCYMQQQARQAYYCSKHLLYKL</sequence>
<dbReference type="Proteomes" id="UP000039865">
    <property type="component" value="Unassembled WGS sequence"/>
</dbReference>
<dbReference type="AlphaFoldDB" id="A0A078AKB9"/>
<protein>
    <submittedName>
        <fullName evidence="1">Uncharacterized protein</fullName>
    </submittedName>
</protein>
<evidence type="ECO:0000313" key="2">
    <source>
        <dbReference type="Proteomes" id="UP000039865"/>
    </source>
</evidence>
<keyword evidence="2" id="KW-1185">Reference proteome</keyword>
<evidence type="ECO:0000313" key="1">
    <source>
        <dbReference type="EMBL" id="CDW82830.1"/>
    </source>
</evidence>
<reference evidence="1 2" key="1">
    <citation type="submission" date="2014-06" db="EMBL/GenBank/DDBJ databases">
        <authorList>
            <person name="Swart Estienne"/>
        </authorList>
    </citation>
    <scope>NUCLEOTIDE SEQUENCE [LARGE SCALE GENOMIC DNA]</scope>
    <source>
        <strain evidence="1 2">130c</strain>
    </source>
</reference>